<protein>
    <submittedName>
        <fullName evidence="2">Uncharacterized protein</fullName>
    </submittedName>
</protein>
<feature type="transmembrane region" description="Helical" evidence="1">
    <location>
        <begin position="41"/>
        <end position="61"/>
    </location>
</feature>
<accession>A0A2S3R4T1</accession>
<evidence type="ECO:0000256" key="1">
    <source>
        <dbReference type="SAM" id="Phobius"/>
    </source>
</evidence>
<dbReference type="RefSeq" id="WP_103200111.1">
    <property type="nucleotide sequence ID" value="NZ_PDGH01000066.1"/>
</dbReference>
<keyword evidence="1" id="KW-0812">Transmembrane</keyword>
<gene>
    <name evidence="2" type="ORF">CRN52_07930</name>
</gene>
<evidence type="ECO:0000313" key="3">
    <source>
        <dbReference type="Proteomes" id="UP000237466"/>
    </source>
</evidence>
<keyword evidence="1" id="KW-0472">Membrane</keyword>
<organism evidence="2 3">
    <name type="scientific">Vibrio vulnificus</name>
    <dbReference type="NCBI Taxonomy" id="672"/>
    <lineage>
        <taxon>Bacteria</taxon>
        <taxon>Pseudomonadati</taxon>
        <taxon>Pseudomonadota</taxon>
        <taxon>Gammaproteobacteria</taxon>
        <taxon>Vibrionales</taxon>
        <taxon>Vibrionaceae</taxon>
        <taxon>Vibrio</taxon>
    </lineage>
</organism>
<dbReference type="AlphaFoldDB" id="A0A2S3R4T1"/>
<keyword evidence="1" id="KW-1133">Transmembrane helix</keyword>
<evidence type="ECO:0000313" key="2">
    <source>
        <dbReference type="EMBL" id="POB48707.1"/>
    </source>
</evidence>
<dbReference type="EMBL" id="PDGH01000066">
    <property type="protein sequence ID" value="POB48707.1"/>
    <property type="molecule type" value="Genomic_DNA"/>
</dbReference>
<feature type="transmembrane region" description="Helical" evidence="1">
    <location>
        <begin position="6"/>
        <end position="29"/>
    </location>
</feature>
<dbReference type="Proteomes" id="UP000237466">
    <property type="component" value="Unassembled WGS sequence"/>
</dbReference>
<comment type="caution">
    <text evidence="2">The sequence shown here is derived from an EMBL/GenBank/DDBJ whole genome shotgun (WGS) entry which is preliminary data.</text>
</comment>
<sequence>MDLLDLLITLVFGPYSFFIGMFFLLRVTFGYVVDVYKFMSWFGFIGSASLVYLIAELITIAESAGV</sequence>
<proteinExistence type="predicted"/>
<reference evidence="2 3" key="1">
    <citation type="journal article" date="2018" name="Front. Microbiol.">
        <title>Phylogeny of Vibrio vulnificus from the Analysis of the Core-Genome: Implications for Intra-Species Taxonomy.</title>
        <authorList>
            <person name="Roig F.J."/>
            <person name="Gonzalez-Candelas F."/>
            <person name="Sanjuan E."/>
            <person name="Fouz B."/>
            <person name="Feil E.J."/>
            <person name="Llorens C."/>
            <person name="Baker-Austin C."/>
            <person name="Oliver J.D."/>
            <person name="Danin-Poleg Y."/>
            <person name="Gibas C.J."/>
            <person name="Kashi Y."/>
            <person name="Gulig P.A."/>
            <person name="Morrison S.S."/>
            <person name="Amaro C."/>
        </authorList>
    </citation>
    <scope>NUCLEOTIDE SEQUENCE [LARGE SCALE GENOMIC DNA]</scope>
    <source>
        <strain evidence="2 3">CECT4608</strain>
    </source>
</reference>
<name>A0A2S3R4T1_VIBVL</name>